<organism evidence="2">
    <name type="scientific">marine sediment metagenome</name>
    <dbReference type="NCBI Taxonomy" id="412755"/>
    <lineage>
        <taxon>unclassified sequences</taxon>
        <taxon>metagenomes</taxon>
        <taxon>ecological metagenomes</taxon>
    </lineage>
</organism>
<sequence length="99" mass="11330">LEALERERGREYPHLKAQRQECVDRWRDYQRALPWNKSSTLDTYNNTVNAFAEAVQAKEKAGFGGLAGITEIFKMPYVLIIAIALVVLVVVLLIVKKKR</sequence>
<protein>
    <submittedName>
        <fullName evidence="2">Uncharacterized protein</fullName>
    </submittedName>
</protein>
<keyword evidence="1" id="KW-1133">Transmembrane helix</keyword>
<feature type="non-terminal residue" evidence="2">
    <location>
        <position position="1"/>
    </location>
</feature>
<evidence type="ECO:0000256" key="1">
    <source>
        <dbReference type="SAM" id="Phobius"/>
    </source>
</evidence>
<feature type="transmembrane region" description="Helical" evidence="1">
    <location>
        <begin position="75"/>
        <end position="95"/>
    </location>
</feature>
<name>X1UX41_9ZZZZ</name>
<keyword evidence="1" id="KW-0472">Membrane</keyword>
<comment type="caution">
    <text evidence="2">The sequence shown here is derived from an EMBL/GenBank/DDBJ whole genome shotgun (WGS) entry which is preliminary data.</text>
</comment>
<proteinExistence type="predicted"/>
<accession>X1UX41</accession>
<reference evidence="2" key="1">
    <citation type="journal article" date="2014" name="Front. Microbiol.">
        <title>High frequency of phylogenetically diverse reductive dehalogenase-homologous genes in deep subseafloor sedimentary metagenomes.</title>
        <authorList>
            <person name="Kawai M."/>
            <person name="Futagami T."/>
            <person name="Toyoda A."/>
            <person name="Takaki Y."/>
            <person name="Nishi S."/>
            <person name="Hori S."/>
            <person name="Arai W."/>
            <person name="Tsubouchi T."/>
            <person name="Morono Y."/>
            <person name="Uchiyama I."/>
            <person name="Ito T."/>
            <person name="Fujiyama A."/>
            <person name="Inagaki F."/>
            <person name="Takami H."/>
        </authorList>
    </citation>
    <scope>NUCLEOTIDE SEQUENCE</scope>
    <source>
        <strain evidence="2">Expedition CK06-06</strain>
    </source>
</reference>
<keyword evidence="1" id="KW-0812">Transmembrane</keyword>
<evidence type="ECO:0000313" key="2">
    <source>
        <dbReference type="EMBL" id="GAJ22024.1"/>
    </source>
</evidence>
<gene>
    <name evidence="2" type="ORF">S12H4_61672</name>
</gene>
<dbReference type="EMBL" id="BARW01041031">
    <property type="protein sequence ID" value="GAJ22024.1"/>
    <property type="molecule type" value="Genomic_DNA"/>
</dbReference>
<dbReference type="AlphaFoldDB" id="X1UX41"/>